<dbReference type="OrthoDB" id="1113742at2"/>
<dbReference type="InterPro" id="IPR006016">
    <property type="entry name" value="UspA"/>
</dbReference>
<organism evidence="3 4">
    <name type="scientific">Mangrovibacterium diazotrophicum</name>
    <dbReference type="NCBI Taxonomy" id="1261403"/>
    <lineage>
        <taxon>Bacteria</taxon>
        <taxon>Pseudomonadati</taxon>
        <taxon>Bacteroidota</taxon>
        <taxon>Bacteroidia</taxon>
        <taxon>Marinilabiliales</taxon>
        <taxon>Prolixibacteraceae</taxon>
        <taxon>Mangrovibacterium</taxon>
    </lineage>
</organism>
<dbReference type="Pfam" id="PF00582">
    <property type="entry name" value="Usp"/>
    <property type="match status" value="2"/>
</dbReference>
<dbReference type="Proteomes" id="UP000283387">
    <property type="component" value="Unassembled WGS sequence"/>
</dbReference>
<feature type="domain" description="UspA" evidence="2">
    <location>
        <begin position="153"/>
        <end position="278"/>
    </location>
</feature>
<protein>
    <submittedName>
        <fullName evidence="3">Nucleotide-binding universal stress UspA family protein</fullName>
    </submittedName>
</protein>
<accession>A0A419W9U9</accession>
<gene>
    <name evidence="3" type="ORF">BC643_2621</name>
</gene>
<comment type="similarity">
    <text evidence="1">Belongs to the universal stress protein A family.</text>
</comment>
<dbReference type="RefSeq" id="WP_120273480.1">
    <property type="nucleotide sequence ID" value="NZ_RAPN01000001.1"/>
</dbReference>
<keyword evidence="4" id="KW-1185">Reference proteome</keyword>
<proteinExistence type="inferred from homology"/>
<dbReference type="SUPFAM" id="SSF52402">
    <property type="entry name" value="Adenine nucleotide alpha hydrolases-like"/>
    <property type="match status" value="2"/>
</dbReference>
<dbReference type="CDD" id="cd00293">
    <property type="entry name" value="USP-like"/>
    <property type="match status" value="2"/>
</dbReference>
<dbReference type="PANTHER" id="PTHR46268:SF6">
    <property type="entry name" value="UNIVERSAL STRESS PROTEIN UP12"/>
    <property type="match status" value="1"/>
</dbReference>
<name>A0A419W9U9_9BACT</name>
<dbReference type="EMBL" id="RAPN01000001">
    <property type="protein sequence ID" value="RKD92250.1"/>
    <property type="molecule type" value="Genomic_DNA"/>
</dbReference>
<evidence type="ECO:0000256" key="1">
    <source>
        <dbReference type="ARBA" id="ARBA00008791"/>
    </source>
</evidence>
<feature type="domain" description="UspA" evidence="2">
    <location>
        <begin position="7"/>
        <end position="112"/>
    </location>
</feature>
<sequence>MIKTTVHRVLVPITLDDQGASAIRRAQEIHEKFETKITLLYVVPEESVITDWFRPIRKQSNLLEHRKALKAFIAKHFDGKLPSYVRLKVRSGSLTKCIVRMLNHFRYDLVVLNKKLEQSPKLQSAWANGIKLIVGEALCPVLTYDGDDKPFNIKTIMVPVDIFQPHKHKVAWAIRLAKVFGSKVHVVSALKANIEEEDSMIYKKIKGVRYRLEEEGIETEATLLREEAGRKLHDLIPEFIDETNPDLTLIMTHQENIFDFNYIGKLASEVILRTKAPVFSITPKKETIVATLKQ</sequence>
<comment type="caution">
    <text evidence="3">The sequence shown here is derived from an EMBL/GenBank/DDBJ whole genome shotgun (WGS) entry which is preliminary data.</text>
</comment>
<evidence type="ECO:0000313" key="4">
    <source>
        <dbReference type="Proteomes" id="UP000283387"/>
    </source>
</evidence>
<evidence type="ECO:0000259" key="2">
    <source>
        <dbReference type="Pfam" id="PF00582"/>
    </source>
</evidence>
<evidence type="ECO:0000313" key="3">
    <source>
        <dbReference type="EMBL" id="RKD92250.1"/>
    </source>
</evidence>
<reference evidence="3 4" key="1">
    <citation type="submission" date="2018-09" db="EMBL/GenBank/DDBJ databases">
        <title>Genomic Encyclopedia of Archaeal and Bacterial Type Strains, Phase II (KMG-II): from individual species to whole genera.</title>
        <authorList>
            <person name="Goeker M."/>
        </authorList>
    </citation>
    <scope>NUCLEOTIDE SEQUENCE [LARGE SCALE GENOMIC DNA]</scope>
    <source>
        <strain evidence="3 4">DSM 27148</strain>
    </source>
</reference>
<dbReference type="Gene3D" id="3.40.50.12370">
    <property type="match status" value="1"/>
</dbReference>
<dbReference type="AlphaFoldDB" id="A0A419W9U9"/>
<dbReference type="PANTHER" id="PTHR46268">
    <property type="entry name" value="STRESS RESPONSE PROTEIN NHAX"/>
    <property type="match status" value="1"/>
</dbReference>